<dbReference type="STRING" id="313367.JSE7799_01439"/>
<dbReference type="EMBL" id="CYPR01000088">
    <property type="protein sequence ID" value="CUH38617.1"/>
    <property type="molecule type" value="Genomic_DNA"/>
</dbReference>
<evidence type="ECO:0000313" key="2">
    <source>
        <dbReference type="Proteomes" id="UP000049455"/>
    </source>
</evidence>
<name>A0A0M7B7N6_9RHOB</name>
<proteinExistence type="predicted"/>
<dbReference type="AlphaFoldDB" id="A0A0M7B7N6"/>
<protein>
    <submittedName>
        <fullName evidence="1">Uncharacterized protein</fullName>
    </submittedName>
</protein>
<sequence>MTRLFRRLRQAVRAHPTLAVRLAIVLLLVVHAVLLIP</sequence>
<keyword evidence="2" id="KW-1185">Reference proteome</keyword>
<accession>A0A0M7B7N6</accession>
<gene>
    <name evidence="1" type="ORF">JSE7799_01439</name>
</gene>
<reference evidence="1 2" key="1">
    <citation type="submission" date="2015-09" db="EMBL/GenBank/DDBJ databases">
        <authorList>
            <person name="Jackson K.R."/>
            <person name="Lunt B.L."/>
            <person name="Fisher J.N.B."/>
            <person name="Gardner A.V."/>
            <person name="Bailey M.E."/>
            <person name="Deus L.M."/>
            <person name="Earl A.S."/>
            <person name="Gibby P.D."/>
            <person name="Hartmann K.A."/>
            <person name="Liu J.E."/>
            <person name="Manci A.M."/>
            <person name="Nielsen D.A."/>
            <person name="Solomon M.B."/>
            <person name="Breakwell D.P."/>
            <person name="Burnett S.H."/>
            <person name="Grose J.H."/>
        </authorList>
    </citation>
    <scope>NUCLEOTIDE SEQUENCE [LARGE SCALE GENOMIC DNA]</scope>
    <source>
        <strain evidence="1 2">CECT 7799</strain>
    </source>
</reference>
<organism evidence="1 2">
    <name type="scientific">Jannaschia seosinensis</name>
    <dbReference type="NCBI Taxonomy" id="313367"/>
    <lineage>
        <taxon>Bacteria</taxon>
        <taxon>Pseudomonadati</taxon>
        <taxon>Pseudomonadota</taxon>
        <taxon>Alphaproteobacteria</taxon>
        <taxon>Rhodobacterales</taxon>
        <taxon>Roseobacteraceae</taxon>
        <taxon>Jannaschia</taxon>
    </lineage>
</organism>
<dbReference type="Proteomes" id="UP000049455">
    <property type="component" value="Unassembled WGS sequence"/>
</dbReference>
<evidence type="ECO:0000313" key="1">
    <source>
        <dbReference type="EMBL" id="CUH38617.1"/>
    </source>
</evidence>